<protein>
    <submittedName>
        <fullName evidence="1">Uncharacterized protein</fullName>
    </submittedName>
</protein>
<sequence length="153" mass="17740">MVIWYSFLTLGKQNYVCCHGYFVAWFTLYIMLHGKDVDSFSHEYAELSSNKNLFDFPQWMEGLPWFPGQICPTIVVRFIDYFKIASVETFLDYDNSSQGVVFTTDRPYQPGEEVCCVISLFPSPFPQSKVSLKLPRHNYCYRTAGLCSLCSFI</sequence>
<organism evidence="1 2">
    <name type="scientific">Pistacia atlantica</name>
    <dbReference type="NCBI Taxonomy" id="434234"/>
    <lineage>
        <taxon>Eukaryota</taxon>
        <taxon>Viridiplantae</taxon>
        <taxon>Streptophyta</taxon>
        <taxon>Embryophyta</taxon>
        <taxon>Tracheophyta</taxon>
        <taxon>Spermatophyta</taxon>
        <taxon>Magnoliopsida</taxon>
        <taxon>eudicotyledons</taxon>
        <taxon>Gunneridae</taxon>
        <taxon>Pentapetalae</taxon>
        <taxon>rosids</taxon>
        <taxon>malvids</taxon>
        <taxon>Sapindales</taxon>
        <taxon>Anacardiaceae</taxon>
        <taxon>Pistacia</taxon>
    </lineage>
</organism>
<dbReference type="Proteomes" id="UP001164250">
    <property type="component" value="Chromosome 10"/>
</dbReference>
<keyword evidence="2" id="KW-1185">Reference proteome</keyword>
<comment type="caution">
    <text evidence="1">The sequence shown here is derived from an EMBL/GenBank/DDBJ whole genome shotgun (WGS) entry which is preliminary data.</text>
</comment>
<evidence type="ECO:0000313" key="1">
    <source>
        <dbReference type="EMBL" id="KAJ0086844.1"/>
    </source>
</evidence>
<gene>
    <name evidence="1" type="ORF">Patl1_07540</name>
</gene>
<dbReference type="EMBL" id="CM047906">
    <property type="protein sequence ID" value="KAJ0086844.1"/>
    <property type="molecule type" value="Genomic_DNA"/>
</dbReference>
<proteinExistence type="predicted"/>
<reference evidence="2" key="1">
    <citation type="journal article" date="2023" name="G3 (Bethesda)">
        <title>Genome assembly and association tests identify interacting loci associated with vigor, precocity, and sex in interspecific pistachio rootstocks.</title>
        <authorList>
            <person name="Palmer W."/>
            <person name="Jacygrad E."/>
            <person name="Sagayaradj S."/>
            <person name="Cavanaugh K."/>
            <person name="Han R."/>
            <person name="Bertier L."/>
            <person name="Beede B."/>
            <person name="Kafkas S."/>
            <person name="Golino D."/>
            <person name="Preece J."/>
            <person name="Michelmore R."/>
        </authorList>
    </citation>
    <scope>NUCLEOTIDE SEQUENCE [LARGE SCALE GENOMIC DNA]</scope>
</reference>
<accession>A0ACC1AJJ0</accession>
<evidence type="ECO:0000313" key="2">
    <source>
        <dbReference type="Proteomes" id="UP001164250"/>
    </source>
</evidence>
<name>A0ACC1AJJ0_9ROSI</name>